<evidence type="ECO:0000313" key="5">
    <source>
        <dbReference type="Proteomes" id="UP001310594"/>
    </source>
</evidence>
<keyword evidence="2" id="KW-0812">Transmembrane</keyword>
<dbReference type="GO" id="GO:0044773">
    <property type="term" value="P:mitotic DNA damage checkpoint signaling"/>
    <property type="evidence" value="ECO:0007669"/>
    <property type="project" value="TreeGrafter"/>
</dbReference>
<dbReference type="SMART" id="SM00220">
    <property type="entry name" value="S_TKc"/>
    <property type="match status" value="1"/>
</dbReference>
<dbReference type="EMBL" id="JAVRQU010000026">
    <property type="protein sequence ID" value="KAK5690273.1"/>
    <property type="molecule type" value="Genomic_DNA"/>
</dbReference>
<evidence type="ECO:0000256" key="1">
    <source>
        <dbReference type="SAM" id="MobiDB-lite"/>
    </source>
</evidence>
<dbReference type="GO" id="GO:0005524">
    <property type="term" value="F:ATP binding"/>
    <property type="evidence" value="ECO:0007669"/>
    <property type="project" value="InterPro"/>
</dbReference>
<evidence type="ECO:0000256" key="2">
    <source>
        <dbReference type="SAM" id="Phobius"/>
    </source>
</evidence>
<organism evidence="4 5">
    <name type="scientific">Elasticomyces elasticus</name>
    <dbReference type="NCBI Taxonomy" id="574655"/>
    <lineage>
        <taxon>Eukaryota</taxon>
        <taxon>Fungi</taxon>
        <taxon>Dikarya</taxon>
        <taxon>Ascomycota</taxon>
        <taxon>Pezizomycotina</taxon>
        <taxon>Dothideomycetes</taxon>
        <taxon>Dothideomycetidae</taxon>
        <taxon>Mycosphaerellales</taxon>
        <taxon>Teratosphaeriaceae</taxon>
        <taxon>Elasticomyces</taxon>
    </lineage>
</organism>
<dbReference type="PANTHER" id="PTHR44167">
    <property type="entry name" value="OVARIAN-SPECIFIC SERINE/THREONINE-PROTEIN KINASE LOK-RELATED"/>
    <property type="match status" value="1"/>
</dbReference>
<name>A0AAN7W236_9PEZI</name>
<dbReference type="InterPro" id="IPR000719">
    <property type="entry name" value="Prot_kinase_dom"/>
</dbReference>
<dbReference type="Gene3D" id="1.10.510.10">
    <property type="entry name" value="Transferase(Phosphotransferase) domain 1"/>
    <property type="match status" value="1"/>
</dbReference>
<dbReference type="PROSITE" id="PS50011">
    <property type="entry name" value="PROTEIN_KINASE_DOM"/>
    <property type="match status" value="1"/>
</dbReference>
<feature type="transmembrane region" description="Helical" evidence="2">
    <location>
        <begin position="866"/>
        <end position="887"/>
    </location>
</feature>
<reference evidence="4" key="1">
    <citation type="submission" date="2023-08" db="EMBL/GenBank/DDBJ databases">
        <title>Black Yeasts Isolated from many extreme environments.</title>
        <authorList>
            <person name="Coleine C."/>
            <person name="Stajich J.E."/>
            <person name="Selbmann L."/>
        </authorList>
    </citation>
    <scope>NUCLEOTIDE SEQUENCE</scope>
    <source>
        <strain evidence="4">CCFEE 5810</strain>
    </source>
</reference>
<feature type="transmembrane region" description="Helical" evidence="2">
    <location>
        <begin position="839"/>
        <end position="859"/>
    </location>
</feature>
<feature type="domain" description="Protein kinase" evidence="3">
    <location>
        <begin position="207"/>
        <end position="536"/>
    </location>
</feature>
<dbReference type="Pfam" id="PF00069">
    <property type="entry name" value="Pkinase"/>
    <property type="match status" value="1"/>
</dbReference>
<feature type="compositionally biased region" description="Low complexity" evidence="1">
    <location>
        <begin position="617"/>
        <end position="636"/>
    </location>
</feature>
<dbReference type="Proteomes" id="UP001310594">
    <property type="component" value="Unassembled WGS sequence"/>
</dbReference>
<dbReference type="GO" id="GO:0005634">
    <property type="term" value="C:nucleus"/>
    <property type="evidence" value="ECO:0007669"/>
    <property type="project" value="TreeGrafter"/>
</dbReference>
<dbReference type="InterPro" id="IPR011009">
    <property type="entry name" value="Kinase-like_dom_sf"/>
</dbReference>
<proteinExistence type="predicted"/>
<sequence>MSHDPGNTNDARNDGLMLQLISDYHISLSRLRSIRTYSFRVPRKVTLGELQEIKTGDDPYAPVDESSMVRIARALDRQVPKDPVSNARAHSLDKTTVDTGPQSPLEAADLAGSRSEHGDPLSNARAHSLDTNTVDTGVQSPFEAADLASSRGEHDSASRLSLDAVDIPRVHLRAQGGKVQLLLPGDLPTGLRQINVAFDSKRFGRYQSDEDVFARGATSVVYTAVASLANGDSSAVKVAIKVLKSSTPQARFLAEHKALTAVRTSGHPNIVQLIQAFAVEGEAGSLNYHLMFPLAGGDLQGLFHGLLHQSPIESRSHTLWTQFEGLATALRCLHVDYGMAHQDITPANILLYVEPQGLHLVAKLADFGLAVDYIAKDVAEGPSSKTRRRKTRRRAEPTGSRAGRAVGFYQDFQTTSKTTQDLLARDVWDVGSVFIELLTFLTFGVSGVRAFRSHVATAVYGVEADTVTDIRFDDEFTAKVISWLCKLVKTNHRAAELGTILASLFGAVSQRPDIRQLVERLQDSSACYWWDGHRAVHFEDAVKVPKPSYIDRQKQKLERRLQSQIDWWPLRHGSRSCDPLSTRISWHWGGDELSIDVPANIADSYRSLCRPLSAIPASSSSPSTWTPQPTQGPPQSNQAATSPAQSQCSNTPSPASSYNPSPHITQSIGIQMPHSYVPRRLYWCVDSCWSEPATTRRVVVDVSRVLEDEMLFRTLRLEYDRSRGLRGRILSWKSCQDVEFIRFCMIYKDQDAIGRIDEGLPPANLGEYEYTLTKPEQVHMIIAAKQIVAGMDRPEHGRSLLTLPMVPKHLPAPQNANTSVECWGIHAVQGWSLRKIMCWIAGLNALGMTFVVLWLCFVSKTDLQNAFIPVTFFQTMIMIMIAVPQFVNAA</sequence>
<gene>
    <name evidence="4" type="ORF">LTR97_012462</name>
</gene>
<evidence type="ECO:0000259" key="3">
    <source>
        <dbReference type="PROSITE" id="PS50011"/>
    </source>
</evidence>
<dbReference type="SUPFAM" id="SSF56112">
    <property type="entry name" value="Protein kinase-like (PK-like)"/>
    <property type="match status" value="1"/>
</dbReference>
<feature type="region of interest" description="Disordered" evidence="1">
    <location>
        <begin position="79"/>
        <end position="136"/>
    </location>
</feature>
<dbReference type="GO" id="GO:0004674">
    <property type="term" value="F:protein serine/threonine kinase activity"/>
    <property type="evidence" value="ECO:0007669"/>
    <property type="project" value="TreeGrafter"/>
</dbReference>
<accession>A0AAN7W236</accession>
<keyword evidence="2" id="KW-1133">Transmembrane helix</keyword>
<protein>
    <recommendedName>
        <fullName evidence="3">Protein kinase domain-containing protein</fullName>
    </recommendedName>
</protein>
<keyword evidence="2" id="KW-0472">Membrane</keyword>
<feature type="compositionally biased region" description="Polar residues" evidence="1">
    <location>
        <begin position="637"/>
        <end position="664"/>
    </location>
</feature>
<dbReference type="PANTHER" id="PTHR44167:SF24">
    <property type="entry name" value="SERINE_THREONINE-PROTEIN KINASE CHK2"/>
    <property type="match status" value="1"/>
</dbReference>
<comment type="caution">
    <text evidence="4">The sequence shown here is derived from an EMBL/GenBank/DDBJ whole genome shotgun (WGS) entry which is preliminary data.</text>
</comment>
<evidence type="ECO:0000313" key="4">
    <source>
        <dbReference type="EMBL" id="KAK5690273.1"/>
    </source>
</evidence>
<feature type="region of interest" description="Disordered" evidence="1">
    <location>
        <begin position="382"/>
        <end position="401"/>
    </location>
</feature>
<dbReference type="AlphaFoldDB" id="A0AAN7W236"/>
<feature type="region of interest" description="Disordered" evidence="1">
    <location>
        <begin position="617"/>
        <end position="664"/>
    </location>
</feature>